<dbReference type="Proteomes" id="UP001153148">
    <property type="component" value="Unassembled WGS sequence"/>
</dbReference>
<evidence type="ECO:0000313" key="3">
    <source>
        <dbReference type="Proteomes" id="UP001153148"/>
    </source>
</evidence>
<comment type="caution">
    <text evidence="2">The sequence shown here is derived from an EMBL/GenBank/DDBJ whole genome shotgun (WGS) entry which is preliminary data.</text>
</comment>
<feature type="non-terminal residue" evidence="2">
    <location>
        <position position="184"/>
    </location>
</feature>
<feature type="compositionally biased region" description="Polar residues" evidence="1">
    <location>
        <begin position="108"/>
        <end position="122"/>
    </location>
</feature>
<feature type="non-terminal residue" evidence="2">
    <location>
        <position position="1"/>
    </location>
</feature>
<gene>
    <name evidence="2" type="ORF">TPAB3V08_LOCUS8221</name>
</gene>
<protein>
    <submittedName>
        <fullName evidence="2">Uncharacterized protein</fullName>
    </submittedName>
</protein>
<organism evidence="2 3">
    <name type="scientific">Timema podura</name>
    <name type="common">Walking stick</name>
    <dbReference type="NCBI Taxonomy" id="61482"/>
    <lineage>
        <taxon>Eukaryota</taxon>
        <taxon>Metazoa</taxon>
        <taxon>Ecdysozoa</taxon>
        <taxon>Arthropoda</taxon>
        <taxon>Hexapoda</taxon>
        <taxon>Insecta</taxon>
        <taxon>Pterygota</taxon>
        <taxon>Neoptera</taxon>
        <taxon>Polyneoptera</taxon>
        <taxon>Phasmatodea</taxon>
        <taxon>Timematodea</taxon>
        <taxon>Timematoidea</taxon>
        <taxon>Timematidae</taxon>
        <taxon>Timema</taxon>
    </lineage>
</organism>
<feature type="region of interest" description="Disordered" evidence="1">
    <location>
        <begin position="78"/>
        <end position="122"/>
    </location>
</feature>
<feature type="compositionally biased region" description="Polar residues" evidence="1">
    <location>
        <begin position="7"/>
        <end position="20"/>
    </location>
</feature>
<keyword evidence="3" id="KW-1185">Reference proteome</keyword>
<feature type="region of interest" description="Disordered" evidence="1">
    <location>
        <begin position="1"/>
        <end position="20"/>
    </location>
</feature>
<dbReference type="EMBL" id="CAJPIN010015208">
    <property type="protein sequence ID" value="CAG2061267.1"/>
    <property type="molecule type" value="Genomic_DNA"/>
</dbReference>
<proteinExistence type="predicted"/>
<name>A0ABN7P2N9_TIMPD</name>
<feature type="compositionally biased region" description="Basic and acidic residues" evidence="1">
    <location>
        <begin position="84"/>
        <end position="93"/>
    </location>
</feature>
<sequence length="184" mass="21094">DSGEKFTLSTPNRDSNSDLSITKIPDKFDILAHMSPNVGPIETGQVIEVVSRAQDKTYFSELKQPNCPCHTISGNEYHSYTPEHINDDHESESRSQSLNTGKKDSPPHGSTNQSAQSDGKSNLTEVYIMRRRHQKAKSIVFTVKRNYILGVIVKIKRNTRLKDKERNPITTKRRYLWYCRIVKM</sequence>
<reference evidence="2" key="1">
    <citation type="submission" date="2021-03" db="EMBL/GenBank/DDBJ databases">
        <authorList>
            <person name="Tran Van P."/>
        </authorList>
    </citation>
    <scope>NUCLEOTIDE SEQUENCE</scope>
</reference>
<accession>A0ABN7P2N9</accession>
<evidence type="ECO:0000256" key="1">
    <source>
        <dbReference type="SAM" id="MobiDB-lite"/>
    </source>
</evidence>
<evidence type="ECO:0000313" key="2">
    <source>
        <dbReference type="EMBL" id="CAG2061267.1"/>
    </source>
</evidence>